<keyword evidence="3" id="KW-1185">Reference proteome</keyword>
<dbReference type="GeneID" id="85477174"/>
<evidence type="ECO:0000313" key="3">
    <source>
        <dbReference type="Proteomes" id="UP001243989"/>
    </source>
</evidence>
<dbReference type="AlphaFoldDB" id="A0AAI9ZVD4"/>
<organism evidence="2 3">
    <name type="scientific">Colletotrichum phormii</name>
    <dbReference type="NCBI Taxonomy" id="359342"/>
    <lineage>
        <taxon>Eukaryota</taxon>
        <taxon>Fungi</taxon>
        <taxon>Dikarya</taxon>
        <taxon>Ascomycota</taxon>
        <taxon>Pezizomycotina</taxon>
        <taxon>Sordariomycetes</taxon>
        <taxon>Hypocreomycetidae</taxon>
        <taxon>Glomerellales</taxon>
        <taxon>Glomerellaceae</taxon>
        <taxon>Colletotrichum</taxon>
        <taxon>Colletotrichum acutatum species complex</taxon>
    </lineage>
</organism>
<evidence type="ECO:0000313" key="2">
    <source>
        <dbReference type="EMBL" id="KAK1638520.1"/>
    </source>
</evidence>
<gene>
    <name evidence="2" type="ORF">BDP81DRAFT_448547</name>
</gene>
<sequence length="274" mass="30345">MWWNSESPRNPLPCHGGAVRRTGPRPPVNSPEVRPGLAAARIRKNASRTRKQVEQASKSKRHDVARTLCTSKKISRGPTSLSCTYTSLVLLSTIPMRRGCGVCRTKITDYDIIWTCATGEVDLRACVRPNQPHPNVNTKRKVQYKMWLKMARGDPVSVTGQQVHDNMTPSSCGILAFSTALGDFGYHRYSSYFPFPPSSPSFLELEVLFGEGNSKAARCRMQLAAGCCWSFPVDTKSHAPLLEPWKSAEMLSYPNVLARITGTEGYHGITFVLG</sequence>
<evidence type="ECO:0000256" key="1">
    <source>
        <dbReference type="SAM" id="MobiDB-lite"/>
    </source>
</evidence>
<proteinExistence type="predicted"/>
<dbReference type="RefSeq" id="XP_060447127.1">
    <property type="nucleotide sequence ID" value="XM_060592312.1"/>
</dbReference>
<dbReference type="Proteomes" id="UP001243989">
    <property type="component" value="Unassembled WGS sequence"/>
</dbReference>
<name>A0AAI9ZVD4_9PEZI</name>
<feature type="region of interest" description="Disordered" evidence="1">
    <location>
        <begin position="1"/>
        <end position="64"/>
    </location>
</feature>
<comment type="caution">
    <text evidence="2">The sequence shown here is derived from an EMBL/GenBank/DDBJ whole genome shotgun (WGS) entry which is preliminary data.</text>
</comment>
<protein>
    <submittedName>
        <fullName evidence="2">Uncharacterized protein</fullName>
    </submittedName>
</protein>
<accession>A0AAI9ZVD4</accession>
<reference evidence="2" key="1">
    <citation type="submission" date="2021-06" db="EMBL/GenBank/DDBJ databases">
        <title>Comparative genomics, transcriptomics and evolutionary studies reveal genomic signatures of adaptation to plant cell wall in hemibiotrophic fungi.</title>
        <authorList>
            <consortium name="DOE Joint Genome Institute"/>
            <person name="Baroncelli R."/>
            <person name="Diaz J.F."/>
            <person name="Benocci T."/>
            <person name="Peng M."/>
            <person name="Battaglia E."/>
            <person name="Haridas S."/>
            <person name="Andreopoulos W."/>
            <person name="Labutti K."/>
            <person name="Pangilinan J."/>
            <person name="Floch G.L."/>
            <person name="Makela M.R."/>
            <person name="Henrissat B."/>
            <person name="Grigoriev I.V."/>
            <person name="Crouch J.A."/>
            <person name="De Vries R.P."/>
            <person name="Sukno S.A."/>
            <person name="Thon M.R."/>
        </authorList>
    </citation>
    <scope>NUCLEOTIDE SEQUENCE</scope>
    <source>
        <strain evidence="2">CBS 102054</strain>
    </source>
</reference>
<dbReference type="EMBL" id="JAHMHQ010000007">
    <property type="protein sequence ID" value="KAK1638520.1"/>
    <property type="molecule type" value="Genomic_DNA"/>
</dbReference>
<feature type="compositionally biased region" description="Basic residues" evidence="1">
    <location>
        <begin position="41"/>
        <end position="50"/>
    </location>
</feature>